<dbReference type="InterPro" id="IPR000742">
    <property type="entry name" value="EGF"/>
</dbReference>
<feature type="transmembrane region" description="Helical" evidence="3">
    <location>
        <begin position="235"/>
        <end position="257"/>
    </location>
</feature>
<organism evidence="5 6">
    <name type="scientific">Oikopleura dioica</name>
    <name type="common">Tunicate</name>
    <dbReference type="NCBI Taxonomy" id="34765"/>
    <lineage>
        <taxon>Eukaryota</taxon>
        <taxon>Metazoa</taxon>
        <taxon>Chordata</taxon>
        <taxon>Tunicata</taxon>
        <taxon>Appendicularia</taxon>
        <taxon>Copelata</taxon>
        <taxon>Oikopleuridae</taxon>
        <taxon>Oikopleura</taxon>
    </lineage>
</organism>
<dbReference type="EMBL" id="OU015569">
    <property type="protein sequence ID" value="CAG5096590.1"/>
    <property type="molecule type" value="Genomic_DNA"/>
</dbReference>
<evidence type="ECO:0000256" key="1">
    <source>
        <dbReference type="PROSITE-ProRule" id="PRU00076"/>
    </source>
</evidence>
<evidence type="ECO:0000256" key="3">
    <source>
        <dbReference type="SAM" id="Phobius"/>
    </source>
</evidence>
<feature type="compositionally biased region" description="Low complexity" evidence="2">
    <location>
        <begin position="595"/>
        <end position="616"/>
    </location>
</feature>
<name>A0ABN7SAI6_OIKDI</name>
<proteinExistence type="predicted"/>
<evidence type="ECO:0000259" key="4">
    <source>
        <dbReference type="PROSITE" id="PS50026"/>
    </source>
</evidence>
<protein>
    <submittedName>
        <fullName evidence="5">Oidioi.mRNA.OKI2018_I69.XSR.g14690.t2.cds</fullName>
    </submittedName>
</protein>
<feature type="transmembrane region" description="Helical" evidence="3">
    <location>
        <begin position="101"/>
        <end position="122"/>
    </location>
</feature>
<sequence>MSVSMFASSALGSISSELKGNKKETVKSVFSACSSRTHATLHMNQSETCATVGCKLGEDYRLADYYYIKSFCFGSMTDYVVDPRTGRIDEDTYYPLYRYKLYPYVLFACSCLGSCATMLWTISSSKISMHLEYVIDGIEEAVGELMQGIQMTKKFKEATGPCADDKETQTDDGKDEKGEKGYMKIETEDDEEGLLEEIKKIWESDESYEKFHELKKVLLETHANRDDLGTVKTVIFNRIMTLLICALSALIIFYLYVWDVKSIDNRDLSYEWNCRLPPAYHFTDADGHVWETTYCIYTSRASREVLTIILFTLYIILFIGEVCWCLSNIRTWKQCFGLVEFLPFESDFGKSLPSDHFRYGVSDLHLLMSLVQANEASRDKIMLPMKVMSILPPQLQGKAKAETFLSIFLETLVWSATDEGVDDLVKNMPEFHSIYILWTTIINKCSRWDFVRPVEVDYSDFEGIDEPESLSDCYNFYFYHDSGAKMTIAECKDLVNEKLFPTQKTTSTKKTTSTTTTRKTTTTTQKSTASTTTTTKITTTTRSVPSTTQKSIPTTTKFSKFTKLITTRKTTTTVKEIQQPEIRLPVEVETEKTTPKTNKSTTTTKTTSTTTTMTTKRVSRKKPSSHSISSPSPVPPVKDFHEAGVPKDFEPLPGPLDFDFGNLIVVSPVIPKVEAPDENSVVITIQRTQPAECSLKCGHGGKCVKVDGKEYCECPEGRSFALASPLGKCVKNLKKYCKRGKYSTQSVEGISGEQHTCECGESRRFNLATFTCENRANGQNVRKAARGEIQCACMLLVVGSWTSGYEAASGKGGRSLFGGPGLIAILKLAQKPEAELVCCQKEDATDP</sequence>
<feature type="region of interest" description="Disordered" evidence="2">
    <location>
        <begin position="589"/>
        <end position="642"/>
    </location>
</feature>
<feature type="compositionally biased region" description="Low complexity" evidence="2">
    <location>
        <begin position="505"/>
        <end position="548"/>
    </location>
</feature>
<feature type="compositionally biased region" description="Basic and acidic residues" evidence="2">
    <location>
        <begin position="163"/>
        <end position="179"/>
    </location>
</feature>
<keyword evidence="1" id="KW-0245">EGF-like domain</keyword>
<evidence type="ECO:0000256" key="2">
    <source>
        <dbReference type="SAM" id="MobiDB-lite"/>
    </source>
</evidence>
<accession>A0ABN7SAI6</accession>
<comment type="caution">
    <text evidence="1">Lacks conserved residue(s) required for the propagation of feature annotation.</text>
</comment>
<evidence type="ECO:0000313" key="5">
    <source>
        <dbReference type="EMBL" id="CAG5096590.1"/>
    </source>
</evidence>
<keyword evidence="3" id="KW-0812">Transmembrane</keyword>
<feature type="domain" description="EGF-like" evidence="4">
    <location>
        <begin position="689"/>
        <end position="724"/>
    </location>
</feature>
<dbReference type="Proteomes" id="UP001158576">
    <property type="component" value="Chromosome XSR"/>
</dbReference>
<keyword evidence="3" id="KW-0472">Membrane</keyword>
<keyword evidence="6" id="KW-1185">Reference proteome</keyword>
<keyword evidence="1" id="KW-1015">Disulfide bond</keyword>
<gene>
    <name evidence="5" type="ORF">OKIOD_LOCUS6248</name>
</gene>
<reference evidence="5 6" key="1">
    <citation type="submission" date="2021-04" db="EMBL/GenBank/DDBJ databases">
        <authorList>
            <person name="Bliznina A."/>
        </authorList>
    </citation>
    <scope>NUCLEOTIDE SEQUENCE [LARGE SCALE GENOMIC DNA]</scope>
</reference>
<feature type="transmembrane region" description="Helical" evidence="3">
    <location>
        <begin position="305"/>
        <end position="326"/>
    </location>
</feature>
<keyword evidence="3" id="KW-1133">Transmembrane helix</keyword>
<feature type="region of interest" description="Disordered" evidence="2">
    <location>
        <begin position="505"/>
        <end position="552"/>
    </location>
</feature>
<evidence type="ECO:0000313" key="6">
    <source>
        <dbReference type="Proteomes" id="UP001158576"/>
    </source>
</evidence>
<feature type="disulfide bond" evidence="1">
    <location>
        <begin position="693"/>
        <end position="703"/>
    </location>
</feature>
<feature type="region of interest" description="Disordered" evidence="2">
    <location>
        <begin position="160"/>
        <end position="179"/>
    </location>
</feature>
<dbReference type="PROSITE" id="PS50026">
    <property type="entry name" value="EGF_3"/>
    <property type="match status" value="1"/>
</dbReference>